<comment type="caution">
    <text evidence="2">The sequence shown here is derived from an EMBL/GenBank/DDBJ whole genome shotgun (WGS) entry which is preliminary data.</text>
</comment>
<protein>
    <submittedName>
        <fullName evidence="2">Uncharacterized protein</fullName>
    </submittedName>
</protein>
<dbReference type="AlphaFoldDB" id="A0AAV8YL71"/>
<accession>A0AAV8YL71</accession>
<proteinExistence type="predicted"/>
<dbReference type="PANTHER" id="PTHR47326:SF1">
    <property type="entry name" value="HTH PSQ-TYPE DOMAIN-CONTAINING PROTEIN"/>
    <property type="match status" value="1"/>
</dbReference>
<gene>
    <name evidence="2" type="ORF">NQ318_010725</name>
</gene>
<dbReference type="PANTHER" id="PTHR47326">
    <property type="entry name" value="TRANSPOSABLE ELEMENT TC3 TRANSPOSASE-LIKE PROTEIN"/>
    <property type="match status" value="1"/>
</dbReference>
<evidence type="ECO:0000256" key="1">
    <source>
        <dbReference type="SAM" id="MobiDB-lite"/>
    </source>
</evidence>
<evidence type="ECO:0000313" key="3">
    <source>
        <dbReference type="Proteomes" id="UP001162162"/>
    </source>
</evidence>
<reference evidence="2" key="1">
    <citation type="journal article" date="2023" name="Insect Mol. Biol.">
        <title>Genome sequencing provides insights into the evolution of gene families encoding plant cell wall-degrading enzymes in longhorned beetles.</title>
        <authorList>
            <person name="Shin N.R."/>
            <person name="Okamura Y."/>
            <person name="Kirsch R."/>
            <person name="Pauchet Y."/>
        </authorList>
    </citation>
    <scope>NUCLEOTIDE SEQUENCE</scope>
    <source>
        <strain evidence="2">AMC_N1</strain>
    </source>
</reference>
<name>A0AAV8YL71_9CUCU</name>
<evidence type="ECO:0000313" key="2">
    <source>
        <dbReference type="EMBL" id="KAJ8951980.1"/>
    </source>
</evidence>
<dbReference type="Gene3D" id="3.30.420.10">
    <property type="entry name" value="Ribonuclease H-like superfamily/Ribonuclease H"/>
    <property type="match status" value="1"/>
</dbReference>
<keyword evidence="3" id="KW-1185">Reference proteome</keyword>
<dbReference type="EMBL" id="JAPWTK010000076">
    <property type="protein sequence ID" value="KAJ8951980.1"/>
    <property type="molecule type" value="Genomic_DNA"/>
</dbReference>
<dbReference type="InterPro" id="IPR036397">
    <property type="entry name" value="RNaseH_sf"/>
</dbReference>
<feature type="region of interest" description="Disordered" evidence="1">
    <location>
        <begin position="103"/>
        <end position="129"/>
    </location>
</feature>
<organism evidence="2 3">
    <name type="scientific">Aromia moschata</name>
    <dbReference type="NCBI Taxonomy" id="1265417"/>
    <lineage>
        <taxon>Eukaryota</taxon>
        <taxon>Metazoa</taxon>
        <taxon>Ecdysozoa</taxon>
        <taxon>Arthropoda</taxon>
        <taxon>Hexapoda</taxon>
        <taxon>Insecta</taxon>
        <taxon>Pterygota</taxon>
        <taxon>Neoptera</taxon>
        <taxon>Endopterygota</taxon>
        <taxon>Coleoptera</taxon>
        <taxon>Polyphaga</taxon>
        <taxon>Cucujiformia</taxon>
        <taxon>Chrysomeloidea</taxon>
        <taxon>Cerambycidae</taxon>
        <taxon>Cerambycinae</taxon>
        <taxon>Callichromatini</taxon>
        <taxon>Aromia</taxon>
    </lineage>
</organism>
<dbReference type="GO" id="GO:0003676">
    <property type="term" value="F:nucleic acid binding"/>
    <property type="evidence" value="ECO:0007669"/>
    <property type="project" value="InterPro"/>
</dbReference>
<dbReference type="Proteomes" id="UP001162162">
    <property type="component" value="Unassembled WGS sequence"/>
</dbReference>
<sequence length="141" mass="16368">MAFLAWLATAHEDGNISSILWTDESRFHKIGTINRHNCHYWSEDNPHWMRETNFQRNWGINMWCGMIDGYIIGPKESPCVTPSSKTNNYSSEEENLPTKWIRQDKNRTSGSRAKQCKVQENKIQKPKAPTPLMVHHLLDSA</sequence>